<protein>
    <submittedName>
        <fullName evidence="2">Uncharacterized protein</fullName>
    </submittedName>
</protein>
<dbReference type="OrthoDB" id="5366332at2759"/>
<proteinExistence type="predicted"/>
<dbReference type="EMBL" id="ML976007">
    <property type="protein sequence ID" value="KAF1945759.1"/>
    <property type="molecule type" value="Genomic_DNA"/>
</dbReference>
<accession>A0A6A5T246</accession>
<gene>
    <name evidence="2" type="ORF">EJ02DRAFT_24928</name>
</gene>
<sequence>MSRKDSGFHGSDLSKIPGEDPLPVQRSNTEPTRRRKHRKTPTESSFVQPANMETQRPASERRPKASQQKSTTSSSENSNSRSKGRGHGSKLSSRRTSCTIVDPSRPARHYRMKSFQTAVPTATSSDIDDVLALHFRSCSLFTNPSYHSNSGLPSPTLSHGDAFGLPSAASRFSSDDMQVVDENPASKQSGETIADVEENANTTMQWTSPCSRKREYERIDKANSGFRGFFRKVTPRCVSGPPPQKFYEKDQSDAGSVRRYRLDDIVDGVDDFANEKKKSVRPHTAIGTTRSRPSLKQRLTCF</sequence>
<evidence type="ECO:0000256" key="1">
    <source>
        <dbReference type="SAM" id="MobiDB-lite"/>
    </source>
</evidence>
<name>A0A6A5T246_9PLEO</name>
<feature type="region of interest" description="Disordered" evidence="1">
    <location>
        <begin position="1"/>
        <end position="106"/>
    </location>
</feature>
<evidence type="ECO:0000313" key="3">
    <source>
        <dbReference type="Proteomes" id="UP000800038"/>
    </source>
</evidence>
<keyword evidence="3" id="KW-1185">Reference proteome</keyword>
<feature type="compositionally biased region" description="Polar residues" evidence="1">
    <location>
        <begin position="90"/>
        <end position="99"/>
    </location>
</feature>
<reference evidence="2" key="1">
    <citation type="journal article" date="2020" name="Stud. Mycol.">
        <title>101 Dothideomycetes genomes: a test case for predicting lifestyles and emergence of pathogens.</title>
        <authorList>
            <person name="Haridas S."/>
            <person name="Albert R."/>
            <person name="Binder M."/>
            <person name="Bloem J."/>
            <person name="Labutti K."/>
            <person name="Salamov A."/>
            <person name="Andreopoulos B."/>
            <person name="Baker S."/>
            <person name="Barry K."/>
            <person name="Bills G."/>
            <person name="Bluhm B."/>
            <person name="Cannon C."/>
            <person name="Castanera R."/>
            <person name="Culley D."/>
            <person name="Daum C."/>
            <person name="Ezra D."/>
            <person name="Gonzalez J."/>
            <person name="Henrissat B."/>
            <person name="Kuo A."/>
            <person name="Liang C."/>
            <person name="Lipzen A."/>
            <person name="Lutzoni F."/>
            <person name="Magnuson J."/>
            <person name="Mondo S."/>
            <person name="Nolan M."/>
            <person name="Ohm R."/>
            <person name="Pangilinan J."/>
            <person name="Park H.-J."/>
            <person name="Ramirez L."/>
            <person name="Alfaro M."/>
            <person name="Sun H."/>
            <person name="Tritt A."/>
            <person name="Yoshinaga Y."/>
            <person name="Zwiers L.-H."/>
            <person name="Turgeon B."/>
            <person name="Goodwin S."/>
            <person name="Spatafora J."/>
            <person name="Crous P."/>
            <person name="Grigoriev I."/>
        </authorList>
    </citation>
    <scope>NUCLEOTIDE SEQUENCE</scope>
    <source>
        <strain evidence="2">CBS 161.51</strain>
    </source>
</reference>
<feature type="compositionally biased region" description="Polar residues" evidence="1">
    <location>
        <begin position="44"/>
        <end position="57"/>
    </location>
</feature>
<feature type="compositionally biased region" description="Low complexity" evidence="1">
    <location>
        <begin position="66"/>
        <end position="81"/>
    </location>
</feature>
<evidence type="ECO:0000313" key="2">
    <source>
        <dbReference type="EMBL" id="KAF1945759.1"/>
    </source>
</evidence>
<dbReference type="Proteomes" id="UP000800038">
    <property type="component" value="Unassembled WGS sequence"/>
</dbReference>
<dbReference type="AlphaFoldDB" id="A0A6A5T246"/>
<organism evidence="2 3">
    <name type="scientific">Clathrospora elynae</name>
    <dbReference type="NCBI Taxonomy" id="706981"/>
    <lineage>
        <taxon>Eukaryota</taxon>
        <taxon>Fungi</taxon>
        <taxon>Dikarya</taxon>
        <taxon>Ascomycota</taxon>
        <taxon>Pezizomycotina</taxon>
        <taxon>Dothideomycetes</taxon>
        <taxon>Pleosporomycetidae</taxon>
        <taxon>Pleosporales</taxon>
        <taxon>Diademaceae</taxon>
        <taxon>Clathrospora</taxon>
    </lineage>
</organism>